<gene>
    <name evidence="11" type="ORF">PSYICH_LOCUS2668</name>
</gene>
<proteinExistence type="inferred from homology"/>
<keyword evidence="4" id="KW-0808">Transferase</keyword>
<evidence type="ECO:0000259" key="10">
    <source>
        <dbReference type="Pfam" id="PF01636"/>
    </source>
</evidence>
<evidence type="ECO:0000256" key="7">
    <source>
        <dbReference type="ARBA" id="ARBA00037368"/>
    </source>
</evidence>
<dbReference type="EMBL" id="OV651823">
    <property type="protein sequence ID" value="CAH1101309.1"/>
    <property type="molecule type" value="Genomic_DNA"/>
</dbReference>
<comment type="catalytic activity">
    <reaction evidence="6">
        <text>(5R)-5-hydroxy-L-lysine + GTP = (5R)-5-phosphooxy-L-lysine + GDP + H(+)</text>
        <dbReference type="Rhea" id="RHEA:19049"/>
        <dbReference type="ChEBI" id="CHEBI:15378"/>
        <dbReference type="ChEBI" id="CHEBI:37565"/>
        <dbReference type="ChEBI" id="CHEBI:57882"/>
        <dbReference type="ChEBI" id="CHEBI:58189"/>
        <dbReference type="ChEBI" id="CHEBI:58357"/>
        <dbReference type="EC" id="2.7.1.81"/>
    </reaction>
</comment>
<dbReference type="AlphaFoldDB" id="A0A9P0CFL3"/>
<comment type="function">
    <text evidence="7">Catalyzes the GTP-dependent phosphorylation of 5-hydroxy-L-lysine.</text>
</comment>
<dbReference type="Gene3D" id="3.90.1200.10">
    <property type="match status" value="1"/>
</dbReference>
<evidence type="ECO:0000256" key="6">
    <source>
        <dbReference type="ARBA" id="ARBA00036820"/>
    </source>
</evidence>
<dbReference type="GO" id="GO:0005737">
    <property type="term" value="C:cytoplasm"/>
    <property type="evidence" value="ECO:0007669"/>
    <property type="project" value="UniProtKB-SubCell"/>
</dbReference>
<dbReference type="InterPro" id="IPR050249">
    <property type="entry name" value="Pseudomonas-type_ThrB"/>
</dbReference>
<keyword evidence="12" id="KW-1185">Reference proteome</keyword>
<accession>A0A9P0CFL3</accession>
<dbReference type="PANTHER" id="PTHR21064:SF1">
    <property type="entry name" value="HYDROXYLYSINE KINASE"/>
    <property type="match status" value="1"/>
</dbReference>
<dbReference type="GO" id="GO:0047992">
    <property type="term" value="F:hydroxylysine kinase activity"/>
    <property type="evidence" value="ECO:0007669"/>
    <property type="project" value="UniProtKB-EC"/>
</dbReference>
<evidence type="ECO:0000256" key="4">
    <source>
        <dbReference type="ARBA" id="ARBA00022679"/>
    </source>
</evidence>
<comment type="subcellular location">
    <subcellularLocation>
        <location evidence="1">Cytoplasm</location>
    </subcellularLocation>
</comment>
<dbReference type="Pfam" id="PF01636">
    <property type="entry name" value="APH"/>
    <property type="match status" value="1"/>
</dbReference>
<dbReference type="InterPro" id="IPR002575">
    <property type="entry name" value="Aminoglycoside_PTrfase"/>
</dbReference>
<keyword evidence="3" id="KW-0963">Cytoplasm</keyword>
<evidence type="ECO:0000256" key="3">
    <source>
        <dbReference type="ARBA" id="ARBA00022490"/>
    </source>
</evidence>
<evidence type="ECO:0000256" key="9">
    <source>
        <dbReference type="ARBA" id="ARBA00040505"/>
    </source>
</evidence>
<dbReference type="OrthoDB" id="9973935at2759"/>
<evidence type="ECO:0000256" key="5">
    <source>
        <dbReference type="ARBA" id="ARBA00022777"/>
    </source>
</evidence>
<dbReference type="SUPFAM" id="SSF56112">
    <property type="entry name" value="Protein kinase-like (PK-like)"/>
    <property type="match status" value="1"/>
</dbReference>
<comment type="similarity">
    <text evidence="2">Belongs to the aminoglycoside phosphotransferase family.</text>
</comment>
<protein>
    <recommendedName>
        <fullName evidence="9">Hydroxylysine kinase</fullName>
        <ecNumber evidence="8">2.7.1.81</ecNumber>
    </recommendedName>
</protein>
<reference evidence="11" key="1">
    <citation type="submission" date="2022-01" db="EMBL/GenBank/DDBJ databases">
        <authorList>
            <person name="King R."/>
        </authorList>
    </citation>
    <scope>NUCLEOTIDE SEQUENCE</scope>
</reference>
<dbReference type="PANTHER" id="PTHR21064">
    <property type="entry name" value="AMINOGLYCOSIDE PHOSPHOTRANSFERASE DOMAIN-CONTAINING PROTEIN-RELATED"/>
    <property type="match status" value="1"/>
</dbReference>
<feature type="domain" description="Aminoglycoside phosphotransferase" evidence="10">
    <location>
        <begin position="41"/>
        <end position="260"/>
    </location>
</feature>
<evidence type="ECO:0000256" key="8">
    <source>
        <dbReference type="ARBA" id="ARBA00038873"/>
    </source>
</evidence>
<dbReference type="Proteomes" id="UP001153636">
    <property type="component" value="Chromosome 11"/>
</dbReference>
<dbReference type="FunFam" id="3.90.1200.10:FF:000007">
    <property type="entry name" value="hydroxylysine kinase isoform X1"/>
    <property type="match status" value="1"/>
</dbReference>
<dbReference type="FunFam" id="3.30.200.20:FF:000549">
    <property type="entry name" value="hydroxylysine kinase"/>
    <property type="match status" value="1"/>
</dbReference>
<evidence type="ECO:0000313" key="11">
    <source>
        <dbReference type="EMBL" id="CAH1101309.1"/>
    </source>
</evidence>
<evidence type="ECO:0000256" key="2">
    <source>
        <dbReference type="ARBA" id="ARBA00006219"/>
    </source>
</evidence>
<sequence length="353" mass="40451">MEPQAIASQPTVPLRINLNVNQIKKISNDLYDINAVKIKELNGYDDKNYLICHETGKHFVLKIINTVDSEKPEIFDAQSLLLVHLGNHGIQCPKPIKTKNGKLFEKYSLNSGDHIVRLLKYIDGTILMKVPHCSSLLYQIGETTARMNNVMKSFKHPAYDSYHSIWMLESVPHVNQFVDAVKDEKRKQLVQTIIKEFITRILPVKNTLQKGLIHGDINEQNIIVDEEKGNYRIKAIIDYGDCHIGCYLYELAITMTYMIILAKDIAAGKHVLSGYSSVRKVSDLEYSLLKLCIAARFCQSLVLGAYTYQQDPKNTYVLTTAEHGWPLLEKLWEQPDEQLLKIWTTDEFNNKKI</sequence>
<dbReference type="EC" id="2.7.1.81" evidence="8"/>
<dbReference type="Gene3D" id="3.30.200.20">
    <property type="entry name" value="Phosphorylase Kinase, domain 1"/>
    <property type="match status" value="1"/>
</dbReference>
<name>A0A9P0CFL3_9CUCU</name>
<keyword evidence="5" id="KW-0418">Kinase</keyword>
<organism evidence="11 12">
    <name type="scientific">Psylliodes chrysocephalus</name>
    <dbReference type="NCBI Taxonomy" id="3402493"/>
    <lineage>
        <taxon>Eukaryota</taxon>
        <taxon>Metazoa</taxon>
        <taxon>Ecdysozoa</taxon>
        <taxon>Arthropoda</taxon>
        <taxon>Hexapoda</taxon>
        <taxon>Insecta</taxon>
        <taxon>Pterygota</taxon>
        <taxon>Neoptera</taxon>
        <taxon>Endopterygota</taxon>
        <taxon>Coleoptera</taxon>
        <taxon>Polyphaga</taxon>
        <taxon>Cucujiformia</taxon>
        <taxon>Chrysomeloidea</taxon>
        <taxon>Chrysomelidae</taxon>
        <taxon>Galerucinae</taxon>
        <taxon>Alticini</taxon>
        <taxon>Psylliodes</taxon>
    </lineage>
</organism>
<evidence type="ECO:0000313" key="12">
    <source>
        <dbReference type="Proteomes" id="UP001153636"/>
    </source>
</evidence>
<dbReference type="InterPro" id="IPR011009">
    <property type="entry name" value="Kinase-like_dom_sf"/>
</dbReference>
<evidence type="ECO:0000256" key="1">
    <source>
        <dbReference type="ARBA" id="ARBA00004496"/>
    </source>
</evidence>